<evidence type="ECO:0000256" key="2">
    <source>
        <dbReference type="ARBA" id="ARBA00023002"/>
    </source>
</evidence>
<dbReference type="InterPro" id="IPR036291">
    <property type="entry name" value="NAD(P)-bd_dom_sf"/>
</dbReference>
<dbReference type="PRINTS" id="PR00081">
    <property type="entry name" value="GDHRDH"/>
</dbReference>
<reference evidence="3 4" key="1">
    <citation type="submission" date="2019-07" db="EMBL/GenBank/DDBJ databases">
        <title>Caenimonas sedimenti sp. nov., isolated from activated sludge.</title>
        <authorList>
            <person name="Xu J."/>
        </authorList>
    </citation>
    <scope>NUCLEOTIDE SEQUENCE [LARGE SCALE GENOMIC DNA]</scope>
    <source>
        <strain evidence="3 4">HX-9-20</strain>
    </source>
</reference>
<organism evidence="3 4">
    <name type="scientific">Caenimonas sedimenti</name>
    <dbReference type="NCBI Taxonomy" id="2596921"/>
    <lineage>
        <taxon>Bacteria</taxon>
        <taxon>Pseudomonadati</taxon>
        <taxon>Pseudomonadota</taxon>
        <taxon>Betaproteobacteria</taxon>
        <taxon>Burkholderiales</taxon>
        <taxon>Comamonadaceae</taxon>
        <taxon>Caenimonas</taxon>
    </lineage>
</organism>
<dbReference type="SUPFAM" id="SSF51735">
    <property type="entry name" value="NAD(P)-binding Rossmann-fold domains"/>
    <property type="match status" value="1"/>
</dbReference>
<name>A0A562ZQH8_9BURK</name>
<protein>
    <submittedName>
        <fullName evidence="3">SDR family oxidoreductase</fullName>
    </submittedName>
</protein>
<dbReference type="GO" id="GO:0048038">
    <property type="term" value="F:quinone binding"/>
    <property type="evidence" value="ECO:0007669"/>
    <property type="project" value="TreeGrafter"/>
</dbReference>
<accession>A0A562ZQH8</accession>
<evidence type="ECO:0000313" key="3">
    <source>
        <dbReference type="EMBL" id="TWO70606.1"/>
    </source>
</evidence>
<keyword evidence="4" id="KW-1185">Reference proteome</keyword>
<dbReference type="OrthoDB" id="6823797at2"/>
<comment type="similarity">
    <text evidence="1">Belongs to the short-chain dehydrogenases/reductases (SDR) family.</text>
</comment>
<dbReference type="EMBL" id="VOBQ01000011">
    <property type="protein sequence ID" value="TWO70606.1"/>
    <property type="molecule type" value="Genomic_DNA"/>
</dbReference>
<gene>
    <name evidence="3" type="ORF">FN976_13675</name>
</gene>
<dbReference type="RefSeq" id="WP_145893598.1">
    <property type="nucleotide sequence ID" value="NZ_VOBQ01000011.1"/>
</dbReference>
<dbReference type="PANTHER" id="PTHR42760:SF133">
    <property type="entry name" value="3-OXOACYL-[ACYL-CARRIER-PROTEIN] REDUCTASE"/>
    <property type="match status" value="1"/>
</dbReference>
<dbReference type="GO" id="GO:0006633">
    <property type="term" value="P:fatty acid biosynthetic process"/>
    <property type="evidence" value="ECO:0007669"/>
    <property type="project" value="TreeGrafter"/>
</dbReference>
<dbReference type="Gene3D" id="3.40.50.720">
    <property type="entry name" value="NAD(P)-binding Rossmann-like Domain"/>
    <property type="match status" value="1"/>
</dbReference>
<dbReference type="Pfam" id="PF13561">
    <property type="entry name" value="adh_short_C2"/>
    <property type="match status" value="1"/>
</dbReference>
<sequence length="270" mass="28114">MAVIPPRIDFARELTGLFDLQGKVAYVPGGYGGIGEAIAWALALAGAKVAVSGRDPRKAEAMAASLAAAGHGALGLAMDAHSVADIRSSVDAVAGHWGRFDVLVNCIGIQKEQALLEVTEETFDEMLAVNLKSAMFLAQSAARHQIAGGRGGAQVHLLSVRAQLGLRGRGYSAYCSTKGGLVMLIRQHASELAPHGITVNGIAPTVVRTEMATHWLENPKTRAQVLDRIPLGRVADPKDVAGAALFFAGPGATFITGQVLYIDGGITASQ</sequence>
<dbReference type="InterPro" id="IPR002347">
    <property type="entry name" value="SDR_fam"/>
</dbReference>
<dbReference type="PANTHER" id="PTHR42760">
    <property type="entry name" value="SHORT-CHAIN DEHYDROGENASES/REDUCTASES FAMILY MEMBER"/>
    <property type="match status" value="1"/>
</dbReference>
<keyword evidence="2" id="KW-0560">Oxidoreductase</keyword>
<comment type="caution">
    <text evidence="3">The sequence shown here is derived from an EMBL/GenBank/DDBJ whole genome shotgun (WGS) entry which is preliminary data.</text>
</comment>
<dbReference type="GO" id="GO:0016616">
    <property type="term" value="F:oxidoreductase activity, acting on the CH-OH group of donors, NAD or NADP as acceptor"/>
    <property type="evidence" value="ECO:0007669"/>
    <property type="project" value="TreeGrafter"/>
</dbReference>
<evidence type="ECO:0000256" key="1">
    <source>
        <dbReference type="ARBA" id="ARBA00006484"/>
    </source>
</evidence>
<proteinExistence type="inferred from homology"/>
<dbReference type="AlphaFoldDB" id="A0A562ZQH8"/>
<dbReference type="Proteomes" id="UP000318199">
    <property type="component" value="Unassembled WGS sequence"/>
</dbReference>
<evidence type="ECO:0000313" key="4">
    <source>
        <dbReference type="Proteomes" id="UP000318199"/>
    </source>
</evidence>
<dbReference type="FunFam" id="3.40.50.720:FF:000084">
    <property type="entry name" value="Short-chain dehydrogenase reductase"/>
    <property type="match status" value="1"/>
</dbReference>